<organism evidence="1 2">
    <name type="scientific">Candidatus Jettenia ecosi</name>
    <dbReference type="NCBI Taxonomy" id="2494326"/>
    <lineage>
        <taxon>Bacteria</taxon>
        <taxon>Pseudomonadati</taxon>
        <taxon>Planctomycetota</taxon>
        <taxon>Candidatus Brocadiia</taxon>
        <taxon>Candidatus Brocadiales</taxon>
        <taxon>Candidatus Brocadiaceae</taxon>
        <taxon>Candidatus Jettenia</taxon>
    </lineage>
</organism>
<name>A0A533QC71_9BACT</name>
<proteinExistence type="predicted"/>
<accession>A0A533QC71</accession>
<protein>
    <submittedName>
        <fullName evidence="1">Uncharacterized protein</fullName>
    </submittedName>
</protein>
<gene>
    <name evidence="1" type="ORF">JETT_3519</name>
</gene>
<dbReference type="Proteomes" id="UP000319783">
    <property type="component" value="Unassembled WGS sequence"/>
</dbReference>
<sequence>MIDSRVVNVDNSICFVNDILILKCKIRKVSYPIKLRVGQAGWVERE</sequence>
<comment type="caution">
    <text evidence="1">The sequence shown here is derived from an EMBL/GenBank/DDBJ whole genome shotgun (WGS) entry which is preliminary data.</text>
</comment>
<dbReference type="AlphaFoldDB" id="A0A533QC71"/>
<evidence type="ECO:0000313" key="2">
    <source>
        <dbReference type="Proteomes" id="UP000319783"/>
    </source>
</evidence>
<evidence type="ECO:0000313" key="1">
    <source>
        <dbReference type="EMBL" id="TLD40221.1"/>
    </source>
</evidence>
<dbReference type="EMBL" id="SULG01000119">
    <property type="protein sequence ID" value="TLD40221.1"/>
    <property type="molecule type" value="Genomic_DNA"/>
</dbReference>
<reference evidence="1 2" key="1">
    <citation type="submission" date="2019-04" db="EMBL/GenBank/DDBJ databases">
        <title>Genome of a novel bacterium Candidatus Jettenia ecosi reconstructed from metagenome of an anammox bioreactor.</title>
        <authorList>
            <person name="Mardanov A.V."/>
            <person name="Beletsky A.V."/>
            <person name="Ravin N.V."/>
            <person name="Botchkova E.A."/>
            <person name="Litti Y.V."/>
            <person name="Nozhevnikova A.N."/>
        </authorList>
    </citation>
    <scope>NUCLEOTIDE SEQUENCE [LARGE SCALE GENOMIC DNA]</scope>
    <source>
        <strain evidence="1">J2</strain>
    </source>
</reference>